<accession>A0ACD2UD34</accession>
<protein>
    <submittedName>
        <fullName evidence="1">Uncharacterized protein</fullName>
    </submittedName>
</protein>
<dbReference type="Proteomes" id="UP001158048">
    <property type="component" value="Unassembled WGS sequence"/>
</dbReference>
<evidence type="ECO:0000313" key="1">
    <source>
        <dbReference type="EMBL" id="SMQ30437.1"/>
    </source>
</evidence>
<keyword evidence="2" id="KW-1185">Reference proteome</keyword>
<evidence type="ECO:0000313" key="2">
    <source>
        <dbReference type="Proteomes" id="UP001158048"/>
    </source>
</evidence>
<proteinExistence type="predicted"/>
<sequence length="47" mass="5410">MEPWSENVFTKPDNVHNAGNILCLRTEITMITTLDKIMPSPIRRVLN</sequence>
<organism evidence="1 2">
    <name type="scientific">Pseudomonas helmanticensis</name>
    <dbReference type="NCBI Taxonomy" id="1471381"/>
    <lineage>
        <taxon>Bacteria</taxon>
        <taxon>Pseudomonadati</taxon>
        <taxon>Pseudomonadota</taxon>
        <taxon>Gammaproteobacteria</taxon>
        <taxon>Pseudomonadales</taxon>
        <taxon>Pseudomonadaceae</taxon>
        <taxon>Pseudomonas</taxon>
    </lineage>
</organism>
<reference evidence="1" key="1">
    <citation type="submission" date="2017-05" db="EMBL/GenBank/DDBJ databases">
        <authorList>
            <person name="Varghese N."/>
            <person name="Submissions S."/>
        </authorList>
    </citation>
    <scope>NUCLEOTIDE SEQUENCE</scope>
    <source>
        <strain evidence="1">LMG 28168</strain>
    </source>
</reference>
<name>A0ACD2UD34_9PSED</name>
<gene>
    <name evidence="1" type="ORF">SAMN04488483_5429</name>
</gene>
<dbReference type="EMBL" id="FXUY01000002">
    <property type="protein sequence ID" value="SMQ30437.1"/>
    <property type="molecule type" value="Genomic_DNA"/>
</dbReference>
<comment type="caution">
    <text evidence="1">The sequence shown here is derived from an EMBL/GenBank/DDBJ whole genome shotgun (WGS) entry which is preliminary data.</text>
</comment>